<dbReference type="InterPro" id="IPR043504">
    <property type="entry name" value="Peptidase_S1_PA_chymotrypsin"/>
</dbReference>
<evidence type="ECO:0000313" key="4">
    <source>
        <dbReference type="Proteomes" id="UP000299102"/>
    </source>
</evidence>
<dbReference type="Pfam" id="PF00089">
    <property type="entry name" value="Trypsin"/>
    <property type="match status" value="2"/>
</dbReference>
<gene>
    <name evidence="3" type="ORF">EVAR_74431_1</name>
</gene>
<dbReference type="Proteomes" id="UP000299102">
    <property type="component" value="Unassembled WGS sequence"/>
</dbReference>
<dbReference type="GO" id="GO:0006508">
    <property type="term" value="P:proteolysis"/>
    <property type="evidence" value="ECO:0007669"/>
    <property type="project" value="InterPro"/>
</dbReference>
<feature type="region of interest" description="Disordered" evidence="1">
    <location>
        <begin position="367"/>
        <end position="411"/>
    </location>
</feature>
<evidence type="ECO:0000259" key="2">
    <source>
        <dbReference type="PROSITE" id="PS50240"/>
    </source>
</evidence>
<protein>
    <submittedName>
        <fullName evidence="3">Trypsin</fullName>
    </submittedName>
</protein>
<feature type="compositionally biased region" description="Polar residues" evidence="1">
    <location>
        <begin position="29"/>
        <end position="38"/>
    </location>
</feature>
<proteinExistence type="predicted"/>
<dbReference type="AlphaFoldDB" id="A0A4C1SFK0"/>
<name>A0A4C1SFK0_EUMVA</name>
<dbReference type="InterPro" id="IPR009003">
    <property type="entry name" value="Peptidase_S1_PA"/>
</dbReference>
<dbReference type="InterPro" id="IPR008906">
    <property type="entry name" value="HATC_C_dom"/>
</dbReference>
<feature type="region of interest" description="Disordered" evidence="1">
    <location>
        <begin position="1"/>
        <end position="61"/>
    </location>
</feature>
<evidence type="ECO:0000256" key="1">
    <source>
        <dbReference type="SAM" id="MobiDB-lite"/>
    </source>
</evidence>
<dbReference type="PROSITE" id="PS50240">
    <property type="entry name" value="TRYPSIN_DOM"/>
    <property type="match status" value="1"/>
</dbReference>
<dbReference type="OrthoDB" id="7699631at2759"/>
<dbReference type="InterPro" id="IPR001254">
    <property type="entry name" value="Trypsin_dom"/>
</dbReference>
<dbReference type="SUPFAM" id="SSF53098">
    <property type="entry name" value="Ribonuclease H-like"/>
    <property type="match status" value="1"/>
</dbReference>
<sequence length="484" mass="53454">MPIENVNGEVSGQNNVEAPEQNNEERSDQNSVEILYQNNEEKPDKRPRDSEPSPTSTERSWLDMDAHGTLIICWAVGATAGGMCVVVGSSYITDAAGGQMRRVAKVWSHPRYNSPTHHDNDVAVLRLKRPVMLNNRTRSAPLPPAGWRLPDDAPLTLLGWGVLYVSVTPSTSVTRSAIEIRREQDGFLDILKYLYTSSFQSGSKAPSAVLRHVVVLSISRSKCNELYRLYPAQADPITDNMFCGGILDGGGKGVPERLRRAGVVRGVVVGVTSWGAGCADAHHPGVSARKNYNCYELEKCEKGKKDALSRIATSSQKSVKSEVKQMSFQECVDKTKQWDNKSVKSLAVDKSIKRVIRHILELLEDSQAGAPSSSRSPNSKCARLDKTDDSGEKKPLSLKDTMTSLMDTSDSDIEDEDDIPLNWIPKSYSSCEKQRYGLLSPIARQCLVTPPTSVPSERMFSGAGIIYTRIAIDLKEKKLRSFYF</sequence>
<comment type="caution">
    <text evidence="3">The sequence shown here is derived from an EMBL/GenBank/DDBJ whole genome shotgun (WGS) entry which is preliminary data.</text>
</comment>
<dbReference type="GO" id="GO:0046983">
    <property type="term" value="F:protein dimerization activity"/>
    <property type="evidence" value="ECO:0007669"/>
    <property type="project" value="InterPro"/>
</dbReference>
<dbReference type="SMART" id="SM00020">
    <property type="entry name" value="Tryp_SPc"/>
    <property type="match status" value="1"/>
</dbReference>
<feature type="domain" description="Peptidase S1" evidence="2">
    <location>
        <begin position="61"/>
        <end position="344"/>
    </location>
</feature>
<dbReference type="GO" id="GO:0004252">
    <property type="term" value="F:serine-type endopeptidase activity"/>
    <property type="evidence" value="ECO:0007669"/>
    <property type="project" value="InterPro"/>
</dbReference>
<dbReference type="Gene3D" id="2.40.10.10">
    <property type="entry name" value="Trypsin-like serine proteases"/>
    <property type="match status" value="1"/>
</dbReference>
<reference evidence="3 4" key="1">
    <citation type="journal article" date="2019" name="Commun. Biol.">
        <title>The bagworm genome reveals a unique fibroin gene that provides high tensile strength.</title>
        <authorList>
            <person name="Kono N."/>
            <person name="Nakamura H."/>
            <person name="Ohtoshi R."/>
            <person name="Tomita M."/>
            <person name="Numata K."/>
            <person name="Arakawa K."/>
        </authorList>
    </citation>
    <scope>NUCLEOTIDE SEQUENCE [LARGE SCALE GENOMIC DNA]</scope>
</reference>
<dbReference type="PANTHER" id="PTHR24258">
    <property type="entry name" value="SERINE PROTEASE-RELATED"/>
    <property type="match status" value="1"/>
</dbReference>
<evidence type="ECO:0000313" key="3">
    <source>
        <dbReference type="EMBL" id="GBP00157.1"/>
    </source>
</evidence>
<dbReference type="SUPFAM" id="SSF50494">
    <property type="entry name" value="Trypsin-like serine proteases"/>
    <property type="match status" value="1"/>
</dbReference>
<organism evidence="3 4">
    <name type="scientific">Eumeta variegata</name>
    <name type="common">Bagworm moth</name>
    <name type="synonym">Eumeta japonica</name>
    <dbReference type="NCBI Taxonomy" id="151549"/>
    <lineage>
        <taxon>Eukaryota</taxon>
        <taxon>Metazoa</taxon>
        <taxon>Ecdysozoa</taxon>
        <taxon>Arthropoda</taxon>
        <taxon>Hexapoda</taxon>
        <taxon>Insecta</taxon>
        <taxon>Pterygota</taxon>
        <taxon>Neoptera</taxon>
        <taxon>Endopterygota</taxon>
        <taxon>Lepidoptera</taxon>
        <taxon>Glossata</taxon>
        <taxon>Ditrysia</taxon>
        <taxon>Tineoidea</taxon>
        <taxon>Psychidae</taxon>
        <taxon>Oiketicinae</taxon>
        <taxon>Eumeta</taxon>
    </lineage>
</organism>
<feature type="compositionally biased region" description="Basic and acidic residues" evidence="1">
    <location>
        <begin position="39"/>
        <end position="51"/>
    </location>
</feature>
<dbReference type="PANTHER" id="PTHR24258:SF116">
    <property type="entry name" value="FI16631P1-RELATED"/>
    <property type="match status" value="1"/>
</dbReference>
<dbReference type="EMBL" id="BGZK01000004">
    <property type="protein sequence ID" value="GBP00157.1"/>
    <property type="molecule type" value="Genomic_DNA"/>
</dbReference>
<feature type="compositionally biased region" description="Polar residues" evidence="1">
    <location>
        <begin position="369"/>
        <end position="379"/>
    </location>
</feature>
<dbReference type="Pfam" id="PF05699">
    <property type="entry name" value="Dimer_Tnp_hAT"/>
    <property type="match status" value="1"/>
</dbReference>
<keyword evidence="4" id="KW-1185">Reference proteome</keyword>
<dbReference type="InterPro" id="IPR012337">
    <property type="entry name" value="RNaseH-like_sf"/>
</dbReference>
<feature type="compositionally biased region" description="Basic and acidic residues" evidence="1">
    <location>
        <begin position="382"/>
        <end position="397"/>
    </location>
</feature>
<accession>A0A4C1SFK0</accession>